<sequence>MSWIPMYATKKDIAQLVEYLNGSEEIAFIVSNGTNQWIAVNSVETLEPGKHWLWHVPSGALPLARMGEPYGEIEDPFEGWTATYATRDPSVPYFGPGHPGVFSLEVRREQLAKDGTHYIPMSSFGWIGNRYRIIGFPANPATEKYWKVLKRWMKKTSVQVPRGGPGGEYKPEIWAFEDAMGHFAQGAKGVMNPF</sequence>
<name>A0ABS0ENT5_9BURK</name>
<keyword evidence="2" id="KW-1185">Reference proteome</keyword>
<protein>
    <submittedName>
        <fullName evidence="1">Uncharacterized protein</fullName>
    </submittedName>
</protein>
<comment type="caution">
    <text evidence="1">The sequence shown here is derived from an EMBL/GenBank/DDBJ whole genome shotgun (WGS) entry which is preliminary data.</text>
</comment>
<accession>A0ABS0ENT5</accession>
<evidence type="ECO:0000313" key="2">
    <source>
        <dbReference type="Proteomes" id="UP000657372"/>
    </source>
</evidence>
<organism evidence="1 2">
    <name type="scientific">Herminiimonas contaminans</name>
    <dbReference type="NCBI Taxonomy" id="1111140"/>
    <lineage>
        <taxon>Bacteria</taxon>
        <taxon>Pseudomonadati</taxon>
        <taxon>Pseudomonadota</taxon>
        <taxon>Betaproteobacteria</taxon>
        <taxon>Burkholderiales</taxon>
        <taxon>Oxalobacteraceae</taxon>
        <taxon>Herminiimonas</taxon>
    </lineage>
</organism>
<gene>
    <name evidence="1" type="ORF">IXC47_00775</name>
</gene>
<evidence type="ECO:0000313" key="1">
    <source>
        <dbReference type="EMBL" id="MBF8176208.1"/>
    </source>
</evidence>
<dbReference type="EMBL" id="JADOEL010000001">
    <property type="protein sequence ID" value="MBF8176208.1"/>
    <property type="molecule type" value="Genomic_DNA"/>
</dbReference>
<dbReference type="Proteomes" id="UP000657372">
    <property type="component" value="Unassembled WGS sequence"/>
</dbReference>
<reference evidence="1 2" key="1">
    <citation type="submission" date="2020-11" db="EMBL/GenBank/DDBJ databases">
        <title>WGS of Herminiimonas contaminans strain Marseille-Q4544 isolated from planarians Schmidtea mediterranea.</title>
        <authorList>
            <person name="Kangale L."/>
        </authorList>
    </citation>
    <scope>NUCLEOTIDE SEQUENCE [LARGE SCALE GENOMIC DNA]</scope>
    <source>
        <strain evidence="1 2">Marseille-Q4544</strain>
    </source>
</reference>
<proteinExistence type="predicted"/>
<dbReference type="RefSeq" id="WP_195874420.1">
    <property type="nucleotide sequence ID" value="NZ_JADOEL010000001.1"/>
</dbReference>